<evidence type="ECO:0000313" key="2">
    <source>
        <dbReference type="Proteomes" id="UP000735302"/>
    </source>
</evidence>
<comment type="caution">
    <text evidence="1">The sequence shown here is derived from an EMBL/GenBank/DDBJ whole genome shotgun (WGS) entry which is preliminary data.</text>
</comment>
<proteinExistence type="predicted"/>
<keyword evidence="2" id="KW-1185">Reference proteome</keyword>
<organism evidence="1 2">
    <name type="scientific">Plakobranchus ocellatus</name>
    <dbReference type="NCBI Taxonomy" id="259542"/>
    <lineage>
        <taxon>Eukaryota</taxon>
        <taxon>Metazoa</taxon>
        <taxon>Spiralia</taxon>
        <taxon>Lophotrochozoa</taxon>
        <taxon>Mollusca</taxon>
        <taxon>Gastropoda</taxon>
        <taxon>Heterobranchia</taxon>
        <taxon>Euthyneura</taxon>
        <taxon>Panpulmonata</taxon>
        <taxon>Sacoglossa</taxon>
        <taxon>Placobranchoidea</taxon>
        <taxon>Plakobranchidae</taxon>
        <taxon>Plakobranchus</taxon>
    </lineage>
</organism>
<accession>A0AAV4AEU9</accession>
<name>A0AAV4AEU9_9GAST</name>
<sequence>MNHSPHQATQVYYAQEKKINHLTSSQDPLTARQQNISPAGIPKWAEINTSQQKRMLTMPEMYVPIATLKTRRISLLPLHQSVIQQSHFKRNIISNETKAQCILARQVPPKK</sequence>
<dbReference type="Proteomes" id="UP000735302">
    <property type="component" value="Unassembled WGS sequence"/>
</dbReference>
<reference evidence="1 2" key="1">
    <citation type="journal article" date="2021" name="Elife">
        <title>Chloroplast acquisition without the gene transfer in kleptoplastic sea slugs, Plakobranchus ocellatus.</title>
        <authorList>
            <person name="Maeda T."/>
            <person name="Takahashi S."/>
            <person name="Yoshida T."/>
            <person name="Shimamura S."/>
            <person name="Takaki Y."/>
            <person name="Nagai Y."/>
            <person name="Toyoda A."/>
            <person name="Suzuki Y."/>
            <person name="Arimoto A."/>
            <person name="Ishii H."/>
            <person name="Satoh N."/>
            <person name="Nishiyama T."/>
            <person name="Hasebe M."/>
            <person name="Maruyama T."/>
            <person name="Minagawa J."/>
            <person name="Obokata J."/>
            <person name="Shigenobu S."/>
        </authorList>
    </citation>
    <scope>NUCLEOTIDE SEQUENCE [LARGE SCALE GENOMIC DNA]</scope>
</reference>
<protein>
    <submittedName>
        <fullName evidence="1">Uncharacterized protein</fullName>
    </submittedName>
</protein>
<dbReference type="AlphaFoldDB" id="A0AAV4AEU9"/>
<evidence type="ECO:0000313" key="1">
    <source>
        <dbReference type="EMBL" id="GFO06184.1"/>
    </source>
</evidence>
<gene>
    <name evidence="1" type="ORF">PoB_003268900</name>
</gene>
<dbReference type="EMBL" id="BLXT01003763">
    <property type="protein sequence ID" value="GFO06184.1"/>
    <property type="molecule type" value="Genomic_DNA"/>
</dbReference>